<evidence type="ECO:0000256" key="5">
    <source>
        <dbReference type="ARBA" id="ARBA00023136"/>
    </source>
</evidence>
<accession>A0A8K1YUP7</accession>
<keyword evidence="4 6" id="KW-1133">Transmembrane helix</keyword>
<feature type="transmembrane region" description="Helical" evidence="6">
    <location>
        <begin position="83"/>
        <end position="105"/>
    </location>
</feature>
<name>A0A8K1YUP7_9FLOR</name>
<dbReference type="Pfam" id="PF00902">
    <property type="entry name" value="TatC"/>
    <property type="match status" value="1"/>
</dbReference>
<dbReference type="GO" id="GO:0033281">
    <property type="term" value="C:TAT protein transport complex"/>
    <property type="evidence" value="ECO:0007669"/>
    <property type="project" value="TreeGrafter"/>
</dbReference>
<dbReference type="GO" id="GO:0065002">
    <property type="term" value="P:intracellular protein transmembrane transport"/>
    <property type="evidence" value="ECO:0007669"/>
    <property type="project" value="TreeGrafter"/>
</dbReference>
<sequence length="248" mass="27958">MLQKKPIKYYEKFSTSNDIEMSISEHLDELRKRLLLVLLVFSLTTIFSLIILKKLTLILQEPATGIKFLQLAPGEYFFVSIKIALYSGIIFSCPFAIYQVIMFILPGLTKTEVKIIIPALLGSVLLFFLGIVFGYIILIPAALQFFIQYGAEIIEPIWSFEQYFDFIILLLFSTGLAFQIPIIQIIIGILNIVSSKQMLSAWKYIIFISTIIGAVLTPSTDPFTQLIMSGAVLLLYLSGIIILIALKK</sequence>
<evidence type="ECO:0000256" key="2">
    <source>
        <dbReference type="ARBA" id="ARBA00008882"/>
    </source>
</evidence>
<keyword evidence="7" id="KW-0150">Chloroplast</keyword>
<dbReference type="AlphaFoldDB" id="A0A8K1YUP7"/>
<feature type="transmembrane region" description="Helical" evidence="6">
    <location>
        <begin position="226"/>
        <end position="246"/>
    </location>
</feature>
<comment type="similarity">
    <text evidence="2">Belongs to the TatC family.</text>
</comment>
<feature type="transmembrane region" description="Helical" evidence="6">
    <location>
        <begin position="117"/>
        <end position="147"/>
    </location>
</feature>
<evidence type="ECO:0000256" key="4">
    <source>
        <dbReference type="ARBA" id="ARBA00022989"/>
    </source>
</evidence>
<keyword evidence="5 6" id="KW-0472">Membrane</keyword>
<dbReference type="PANTHER" id="PTHR30371">
    <property type="entry name" value="SEC-INDEPENDENT PROTEIN TRANSLOCASE PROTEIN TATC"/>
    <property type="match status" value="1"/>
</dbReference>
<keyword evidence="3 6" id="KW-0812">Transmembrane</keyword>
<dbReference type="PROSITE" id="PS01218">
    <property type="entry name" value="TATC"/>
    <property type="match status" value="1"/>
</dbReference>
<dbReference type="NCBIfam" id="TIGR00945">
    <property type="entry name" value="tatC"/>
    <property type="match status" value="1"/>
</dbReference>
<dbReference type="HAMAP" id="MF_00902">
    <property type="entry name" value="TatC"/>
    <property type="match status" value="1"/>
</dbReference>
<dbReference type="PRINTS" id="PR01840">
    <property type="entry name" value="TATCFAMILY"/>
</dbReference>
<dbReference type="InterPro" id="IPR002033">
    <property type="entry name" value="TatC"/>
</dbReference>
<protein>
    <submittedName>
        <fullName evidence="7">Sec-independent translocase component C</fullName>
    </submittedName>
</protein>
<evidence type="ECO:0000256" key="1">
    <source>
        <dbReference type="ARBA" id="ARBA00004141"/>
    </source>
</evidence>
<dbReference type="PANTHER" id="PTHR30371:SF0">
    <property type="entry name" value="SEC-INDEPENDENT PROTEIN TRANSLOCASE PROTEIN TATC, CHLOROPLASTIC-RELATED"/>
    <property type="match status" value="1"/>
</dbReference>
<comment type="subcellular location">
    <subcellularLocation>
        <location evidence="1">Membrane</location>
        <topology evidence="1">Multi-pass membrane protein</topology>
    </subcellularLocation>
</comment>
<feature type="transmembrane region" description="Helical" evidence="6">
    <location>
        <begin position="202"/>
        <end position="220"/>
    </location>
</feature>
<dbReference type="GO" id="GO:0009977">
    <property type="term" value="F:proton motive force dependent protein transmembrane transporter activity"/>
    <property type="evidence" value="ECO:0007669"/>
    <property type="project" value="TreeGrafter"/>
</dbReference>
<feature type="transmembrane region" description="Helical" evidence="6">
    <location>
        <begin position="34"/>
        <end position="52"/>
    </location>
</feature>
<evidence type="ECO:0000256" key="6">
    <source>
        <dbReference type="SAM" id="Phobius"/>
    </source>
</evidence>
<reference evidence="7" key="1">
    <citation type="submission" date="2020-01" db="EMBL/GenBank/DDBJ databases">
        <title>The chloroplast and mitochondrion of a new freshwater red algal species from China.</title>
        <authorList>
            <person name="Fang K."/>
            <person name="Xie S."/>
        </authorList>
    </citation>
    <scope>NUCLEOTIDE SEQUENCE</scope>
    <source>
        <strain evidence="7">SAS-FKP1901</strain>
    </source>
</reference>
<feature type="transmembrane region" description="Helical" evidence="6">
    <location>
        <begin position="167"/>
        <end position="190"/>
    </location>
</feature>
<gene>
    <name evidence="7" type="primary">tatC</name>
</gene>
<keyword evidence="7" id="KW-0934">Plastid</keyword>
<evidence type="ECO:0000256" key="3">
    <source>
        <dbReference type="ARBA" id="ARBA00022692"/>
    </source>
</evidence>
<organism evidence="7">
    <name type="scientific">Batrachospermum sp</name>
    <dbReference type="NCBI Taxonomy" id="31373"/>
    <lineage>
        <taxon>Eukaryota</taxon>
        <taxon>Rhodophyta</taxon>
        <taxon>Florideophyceae</taxon>
        <taxon>Nemaliophycidae</taxon>
        <taxon>Batrachospermales</taxon>
        <taxon>Batrachospermaceae</taxon>
        <taxon>Batrachospermum</taxon>
    </lineage>
</organism>
<evidence type="ECO:0000313" key="7">
    <source>
        <dbReference type="EMBL" id="UEQ12092.1"/>
    </source>
</evidence>
<dbReference type="EMBL" id="MN905507">
    <property type="protein sequence ID" value="UEQ12092.1"/>
    <property type="molecule type" value="Genomic_DNA"/>
</dbReference>
<dbReference type="InterPro" id="IPR019820">
    <property type="entry name" value="Sec-indep_translocase_CS"/>
</dbReference>
<dbReference type="GO" id="GO:0043953">
    <property type="term" value="P:protein transport by the Tat complex"/>
    <property type="evidence" value="ECO:0007669"/>
    <property type="project" value="TreeGrafter"/>
</dbReference>
<geneLocation type="chloroplast" evidence="7"/>
<proteinExistence type="inferred from homology"/>